<dbReference type="Gene3D" id="2.60.40.10">
    <property type="entry name" value="Immunoglobulins"/>
    <property type="match status" value="1"/>
</dbReference>
<evidence type="ECO:0000313" key="6">
    <source>
        <dbReference type="EMBL" id="GGP02022.1"/>
    </source>
</evidence>
<dbReference type="PANTHER" id="PTHR23303">
    <property type="entry name" value="CARBOXYPEPTIDASE REGULATORY REGION-CONTAINING"/>
    <property type="match status" value="1"/>
</dbReference>
<evidence type="ECO:0000313" key="7">
    <source>
        <dbReference type="Proteomes" id="UP000620064"/>
    </source>
</evidence>
<feature type="domain" description="SD-repeat containing protein B" evidence="4">
    <location>
        <begin position="435"/>
        <end position="507"/>
    </location>
</feature>
<dbReference type="Pfam" id="PF20009">
    <property type="entry name" value="GEVED"/>
    <property type="match status" value="1"/>
</dbReference>
<name>A0ABQ2NFG2_9FLAO</name>
<dbReference type="EMBL" id="BMLV01000001">
    <property type="protein sequence ID" value="GGP02022.1"/>
    <property type="molecule type" value="Genomic_DNA"/>
</dbReference>
<feature type="domain" description="GEVED" evidence="5">
    <location>
        <begin position="349"/>
        <end position="424"/>
    </location>
</feature>
<keyword evidence="2" id="KW-0964">Secreted</keyword>
<comment type="subcellular location">
    <subcellularLocation>
        <location evidence="1">Secreted</location>
    </subcellularLocation>
</comment>
<reference evidence="7" key="1">
    <citation type="journal article" date="2019" name="Int. J. Syst. Evol. Microbiol.">
        <title>The Global Catalogue of Microorganisms (GCM) 10K type strain sequencing project: providing services to taxonomists for standard genome sequencing and annotation.</title>
        <authorList>
            <consortium name="The Broad Institute Genomics Platform"/>
            <consortium name="The Broad Institute Genome Sequencing Center for Infectious Disease"/>
            <person name="Wu L."/>
            <person name="Ma J."/>
        </authorList>
    </citation>
    <scope>NUCLEOTIDE SEQUENCE [LARGE SCALE GENOMIC DNA]</scope>
    <source>
        <strain evidence="7">CGMCC 1.7656</strain>
    </source>
</reference>
<organism evidence="6 7">
    <name type="scientific">Cloacibacterium rupense</name>
    <dbReference type="NCBI Taxonomy" id="517423"/>
    <lineage>
        <taxon>Bacteria</taxon>
        <taxon>Pseudomonadati</taxon>
        <taxon>Bacteroidota</taxon>
        <taxon>Flavobacteriia</taxon>
        <taxon>Flavobacteriales</taxon>
        <taxon>Weeksellaceae</taxon>
    </lineage>
</organism>
<comment type="caution">
    <text evidence="6">The sequence shown here is derived from an EMBL/GenBank/DDBJ whole genome shotgun (WGS) entry which is preliminary data.</text>
</comment>
<dbReference type="InterPro" id="IPR013783">
    <property type="entry name" value="Ig-like_fold"/>
</dbReference>
<keyword evidence="7" id="KW-1185">Reference proteome</keyword>
<sequence>MKATTGVGLHKNKIWWINWDVNNDKLSWDNLINSGGVNTTFVSPAGFTYSISITNVRVYNSAGTEITSGTNRVLNSSKTTSWSGNNMPTAYAGFPTDDIIAINQKNETNGAGDGNRVTFRLTVTAVDPFGVSGNATGLVIGGSESLAGTNEWYTISTPTGRIRLIDKYIRNDAWANFAVQLQVSNAGKTVKATNHLGGDSRGDVILFAEDVPYIDCELKGGGGQSIALGFLEELDYSDAPASYGRAFHVFENKFSGGLFSDGNTNLNIASNSADFISPTGQLAKISDPTLRLGADIDSEDIPTLPAAGANPNVDDLNGQDDEDALPATTANLNGYFGINYVNISPLTSYLSLWIDKNRNGTFDANEKVSNTIPPNKTGIAIFDITSLSIPTGTNYYARIRYSSRANLGPTGFAPDGEVEDHFINIVNNLYSILGTVFQDNNSGVPDGIPIDNITVQLLNSTGTVISTTTTNYNGAYIFSGLPNGNYSIRVVLPTTPSYQHVSSTDSTPTDGITAVTITSANRTAINFGLYFDKCFKTSPTTSGGLPTQNGITALSRAGNDGDGNTANDWPMVRKAAWTALEAKTKGFVINRVAANFEAPLDDGQVPSIPNPVKGMMIYDTTNQCLKIYTGTTWKCFSSQSCPVVN</sequence>
<evidence type="ECO:0000259" key="4">
    <source>
        <dbReference type="Pfam" id="PF17210"/>
    </source>
</evidence>
<protein>
    <recommendedName>
        <fullName evidence="8">SD-repeat containing protein B domain-containing protein</fullName>
    </recommendedName>
</protein>
<dbReference type="SUPFAM" id="SSF49478">
    <property type="entry name" value="Cna protein B-type domain"/>
    <property type="match status" value="1"/>
</dbReference>
<evidence type="ECO:0000259" key="5">
    <source>
        <dbReference type="Pfam" id="PF20009"/>
    </source>
</evidence>
<dbReference type="InterPro" id="IPR045474">
    <property type="entry name" value="GEVED"/>
</dbReference>
<proteinExistence type="predicted"/>
<dbReference type="InterPro" id="IPR051417">
    <property type="entry name" value="SDr/BOS_complex"/>
</dbReference>
<accession>A0ABQ2NFG2</accession>
<dbReference type="Proteomes" id="UP000620064">
    <property type="component" value="Unassembled WGS sequence"/>
</dbReference>
<evidence type="ECO:0000256" key="2">
    <source>
        <dbReference type="ARBA" id="ARBA00022525"/>
    </source>
</evidence>
<evidence type="ECO:0000256" key="1">
    <source>
        <dbReference type="ARBA" id="ARBA00004613"/>
    </source>
</evidence>
<keyword evidence="3" id="KW-0732">Signal</keyword>
<evidence type="ECO:0008006" key="8">
    <source>
        <dbReference type="Google" id="ProtNLM"/>
    </source>
</evidence>
<evidence type="ECO:0000256" key="3">
    <source>
        <dbReference type="ARBA" id="ARBA00022729"/>
    </source>
</evidence>
<dbReference type="InterPro" id="IPR033764">
    <property type="entry name" value="Sdr_B"/>
</dbReference>
<gene>
    <name evidence="6" type="ORF">GCM10010992_04740</name>
</gene>
<dbReference type="Pfam" id="PF17210">
    <property type="entry name" value="SdrD_B"/>
    <property type="match status" value="1"/>
</dbReference>